<dbReference type="PANTHER" id="PTHR48306">
    <property type="entry name" value="XYLOSE ISOMERASE"/>
    <property type="match status" value="1"/>
</dbReference>
<dbReference type="PROSITE" id="PS51415">
    <property type="entry name" value="XYLOSE_ISOMERASE"/>
    <property type="match status" value="1"/>
</dbReference>
<keyword evidence="3" id="KW-0119">Carbohydrate metabolism</keyword>
<dbReference type="GO" id="GO:0046872">
    <property type="term" value="F:metal ion binding"/>
    <property type="evidence" value="ECO:0007669"/>
    <property type="project" value="UniProtKB-KW"/>
</dbReference>
<dbReference type="InterPro" id="IPR001998">
    <property type="entry name" value="Xylose_isomerase"/>
</dbReference>
<evidence type="ECO:0000313" key="4">
    <source>
        <dbReference type="EMBL" id="GAL82397.1"/>
    </source>
</evidence>
<keyword evidence="1" id="KW-0479">Metal-binding</keyword>
<dbReference type="SUPFAM" id="SSF51658">
    <property type="entry name" value="Xylose isomerase-like"/>
    <property type="match status" value="1"/>
</dbReference>
<comment type="caution">
    <text evidence="4">The sequence shown here is derived from an EMBL/GenBank/DDBJ whole genome shotgun (WGS) entry which is preliminary data.</text>
</comment>
<evidence type="ECO:0000256" key="2">
    <source>
        <dbReference type="ARBA" id="ARBA00023235"/>
    </source>
</evidence>
<sequence>MLVFMKAGGLQGGGVNFDAKIRRNSTDLDDVFHAHIGGADTFARALLTADKIITDSAYDKLRKERYSSFDAGKGKDFEAGKLNLQDLYKIAQDNGELQLQSGKQELFENIINQYI</sequence>
<organism evidence="4 5">
    <name type="scientific">Algibacter lectus</name>
    <dbReference type="NCBI Taxonomy" id="221126"/>
    <lineage>
        <taxon>Bacteria</taxon>
        <taxon>Pseudomonadati</taxon>
        <taxon>Bacteroidota</taxon>
        <taxon>Flavobacteriia</taxon>
        <taxon>Flavobacteriales</taxon>
        <taxon>Flavobacteriaceae</taxon>
        <taxon>Algibacter</taxon>
    </lineage>
</organism>
<proteinExistence type="predicted"/>
<dbReference type="EMBL" id="BBNU01000027">
    <property type="protein sequence ID" value="GAL82397.1"/>
    <property type="molecule type" value="Genomic_DNA"/>
</dbReference>
<dbReference type="EC" id="5.3.1.5" evidence="4"/>
<keyword evidence="2 4" id="KW-0413">Isomerase</keyword>
<dbReference type="GO" id="GO:0005975">
    <property type="term" value="P:carbohydrate metabolic process"/>
    <property type="evidence" value="ECO:0007669"/>
    <property type="project" value="InterPro"/>
</dbReference>
<name>A0A090X746_9FLAO</name>
<gene>
    <name evidence="4" type="ORF">JCM19274_3595</name>
</gene>
<evidence type="ECO:0000256" key="3">
    <source>
        <dbReference type="ARBA" id="ARBA00023277"/>
    </source>
</evidence>
<evidence type="ECO:0000256" key="1">
    <source>
        <dbReference type="ARBA" id="ARBA00022723"/>
    </source>
</evidence>
<dbReference type="PANTHER" id="PTHR48306:SF1">
    <property type="entry name" value="XYLOSE ISOMERASE"/>
    <property type="match status" value="1"/>
</dbReference>
<evidence type="ECO:0000313" key="5">
    <source>
        <dbReference type="Proteomes" id="UP000029643"/>
    </source>
</evidence>
<dbReference type="InterPro" id="IPR036237">
    <property type="entry name" value="Xyl_isomerase-like_sf"/>
</dbReference>
<dbReference type="AlphaFoldDB" id="A0A090X746"/>
<dbReference type="GO" id="GO:0009045">
    <property type="term" value="F:xylose isomerase activity"/>
    <property type="evidence" value="ECO:0007669"/>
    <property type="project" value="UniProtKB-EC"/>
</dbReference>
<accession>A0A090X746</accession>
<dbReference type="Proteomes" id="UP000029643">
    <property type="component" value="Unassembled WGS sequence"/>
</dbReference>
<protein>
    <submittedName>
        <fullName evidence="4">Xylose isomerase</fullName>
        <ecNumber evidence="4">5.3.1.5</ecNumber>
    </submittedName>
</protein>
<reference evidence="4 5" key="1">
    <citation type="journal article" date="2014" name="Genome Announc.">
        <title>Draft Genome Sequences of Marine Flavobacterium Algibacter lectus Strains SS8 and NR4.</title>
        <authorList>
            <person name="Takatani N."/>
            <person name="Nakanishi M."/>
            <person name="Meirelles P."/>
            <person name="Mino S."/>
            <person name="Suda W."/>
            <person name="Oshima K."/>
            <person name="Hattori M."/>
            <person name="Ohkuma M."/>
            <person name="Hosokawa M."/>
            <person name="Miyashita K."/>
            <person name="Thompson F.L."/>
            <person name="Niwa A."/>
            <person name="Sawabe T."/>
            <person name="Sawabe T."/>
        </authorList>
    </citation>
    <scope>NUCLEOTIDE SEQUENCE [LARGE SCALE GENOMIC DNA]</scope>
    <source>
        <strain evidence="5">JCM19274</strain>
    </source>
</reference>
<dbReference type="Gene3D" id="3.20.20.150">
    <property type="entry name" value="Divalent-metal-dependent TIM barrel enzymes"/>
    <property type="match status" value="1"/>
</dbReference>